<dbReference type="SUPFAM" id="SSF53098">
    <property type="entry name" value="Ribonuclease H-like"/>
    <property type="match status" value="1"/>
</dbReference>
<sequence length="163" mass="18352">MEENLDTGGYAVLLTEVKENFESRFTELERLKKPVQFVENPFDFPVANAGEIAECLGIAKEDMENELLELQTEGRNYRGANAEGTLERWKCIEKTSLRNAAAKILSVCASTYTCESTFSVMGRIKTKLRSHLTDKHLEAELRSAVTSLDFETITRSVNAQQSH</sequence>
<dbReference type="GO" id="GO:0046983">
    <property type="term" value="F:protein dimerization activity"/>
    <property type="evidence" value="ECO:0007669"/>
    <property type="project" value="InterPro"/>
</dbReference>
<dbReference type="PANTHER" id="PTHR45913:SF5">
    <property type="entry name" value="GENERAL TRANSCRIPTION FACTOR II-I REPEAT DOMAIN-CONTAINING PROTEIN 2A-LIKE PROTEIN"/>
    <property type="match status" value="1"/>
</dbReference>
<protein>
    <submittedName>
        <fullName evidence="3">EPM2A-interacting protein 1</fullName>
    </submittedName>
</protein>
<evidence type="ECO:0000313" key="3">
    <source>
        <dbReference type="EMBL" id="RXM35213.1"/>
    </source>
</evidence>
<feature type="coiled-coil region" evidence="1">
    <location>
        <begin position="53"/>
        <end position="80"/>
    </location>
</feature>
<evidence type="ECO:0000259" key="2">
    <source>
        <dbReference type="Pfam" id="PF05699"/>
    </source>
</evidence>
<comment type="caution">
    <text evidence="3">The sequence shown here is derived from an EMBL/GenBank/DDBJ whole genome shotgun (WGS) entry which is preliminary data.</text>
</comment>
<dbReference type="AlphaFoldDB" id="A0A444UJ72"/>
<dbReference type="Proteomes" id="UP000289886">
    <property type="component" value="Unassembled WGS sequence"/>
</dbReference>
<proteinExistence type="predicted"/>
<dbReference type="InterPro" id="IPR008906">
    <property type="entry name" value="HATC_C_dom"/>
</dbReference>
<dbReference type="PANTHER" id="PTHR45913">
    <property type="entry name" value="EPM2A-INTERACTING PROTEIN 1"/>
    <property type="match status" value="1"/>
</dbReference>
<gene>
    <name evidence="3" type="ORF">EOD39_4266</name>
</gene>
<keyword evidence="1" id="KW-0175">Coiled coil</keyword>
<dbReference type="InterPro" id="IPR012337">
    <property type="entry name" value="RNaseH-like_sf"/>
</dbReference>
<evidence type="ECO:0000256" key="1">
    <source>
        <dbReference type="SAM" id="Coils"/>
    </source>
</evidence>
<keyword evidence="4" id="KW-1185">Reference proteome</keyword>
<organism evidence="3 4">
    <name type="scientific">Acipenser ruthenus</name>
    <name type="common">Sterlet sturgeon</name>
    <dbReference type="NCBI Taxonomy" id="7906"/>
    <lineage>
        <taxon>Eukaryota</taxon>
        <taxon>Metazoa</taxon>
        <taxon>Chordata</taxon>
        <taxon>Craniata</taxon>
        <taxon>Vertebrata</taxon>
        <taxon>Euteleostomi</taxon>
        <taxon>Actinopterygii</taxon>
        <taxon>Chondrostei</taxon>
        <taxon>Acipenseriformes</taxon>
        <taxon>Acipenseridae</taxon>
        <taxon>Acipenser</taxon>
    </lineage>
</organism>
<evidence type="ECO:0000313" key="4">
    <source>
        <dbReference type="Proteomes" id="UP000289886"/>
    </source>
</evidence>
<name>A0A444UJ72_ACIRT</name>
<feature type="domain" description="HAT C-terminal dimerisation" evidence="2">
    <location>
        <begin position="97"/>
        <end position="139"/>
    </location>
</feature>
<accession>A0A444UJ72</accession>
<dbReference type="Pfam" id="PF05699">
    <property type="entry name" value="Dimer_Tnp_hAT"/>
    <property type="match status" value="1"/>
</dbReference>
<reference evidence="3 4" key="1">
    <citation type="submission" date="2019-01" db="EMBL/GenBank/DDBJ databases">
        <title>Draft Genome and Complete Hox-Cluster Characterization of the Sterlet Sturgeon (Acipenser ruthenus).</title>
        <authorList>
            <person name="Wei Q."/>
        </authorList>
    </citation>
    <scope>NUCLEOTIDE SEQUENCE [LARGE SCALE GENOMIC DNA]</scope>
    <source>
        <strain evidence="3">WHYD16114868_AA</strain>
        <tissue evidence="3">Blood</tissue>
    </source>
</reference>
<dbReference type="EMBL" id="SCEB01214462">
    <property type="protein sequence ID" value="RXM35213.1"/>
    <property type="molecule type" value="Genomic_DNA"/>
</dbReference>